<dbReference type="Proteomes" id="UP000324800">
    <property type="component" value="Unassembled WGS sequence"/>
</dbReference>
<dbReference type="AlphaFoldDB" id="A0A5J4UY60"/>
<organism evidence="2 3">
    <name type="scientific">Streblomastix strix</name>
    <dbReference type="NCBI Taxonomy" id="222440"/>
    <lineage>
        <taxon>Eukaryota</taxon>
        <taxon>Metamonada</taxon>
        <taxon>Preaxostyla</taxon>
        <taxon>Oxymonadida</taxon>
        <taxon>Streblomastigidae</taxon>
        <taxon>Streblomastix</taxon>
    </lineage>
</organism>
<gene>
    <name evidence="2" type="ORF">EZS28_029430</name>
</gene>
<feature type="signal peptide" evidence="1">
    <location>
        <begin position="1"/>
        <end position="19"/>
    </location>
</feature>
<name>A0A5J4UY60_9EUKA</name>
<comment type="caution">
    <text evidence="2">The sequence shown here is derived from an EMBL/GenBank/DDBJ whole genome shotgun (WGS) entry which is preliminary data.</text>
</comment>
<feature type="chain" id="PRO_5023871156" evidence="1">
    <location>
        <begin position="20"/>
        <end position="102"/>
    </location>
</feature>
<proteinExistence type="predicted"/>
<evidence type="ECO:0000256" key="1">
    <source>
        <dbReference type="SAM" id="SignalP"/>
    </source>
</evidence>
<keyword evidence="1" id="KW-0732">Signal</keyword>
<reference evidence="2 3" key="1">
    <citation type="submission" date="2019-03" db="EMBL/GenBank/DDBJ databases">
        <title>Single cell metagenomics reveals metabolic interactions within the superorganism composed of flagellate Streblomastix strix and complex community of Bacteroidetes bacteria on its surface.</title>
        <authorList>
            <person name="Treitli S.C."/>
            <person name="Kolisko M."/>
            <person name="Husnik F."/>
            <person name="Keeling P."/>
            <person name="Hampl V."/>
        </authorList>
    </citation>
    <scope>NUCLEOTIDE SEQUENCE [LARGE SCALE GENOMIC DNA]</scope>
    <source>
        <strain evidence="2">ST1C</strain>
    </source>
</reference>
<evidence type="ECO:0000313" key="3">
    <source>
        <dbReference type="Proteomes" id="UP000324800"/>
    </source>
</evidence>
<feature type="non-terminal residue" evidence="2">
    <location>
        <position position="102"/>
    </location>
</feature>
<dbReference type="EMBL" id="SNRW01011518">
    <property type="protein sequence ID" value="KAA6375042.1"/>
    <property type="molecule type" value="Genomic_DNA"/>
</dbReference>
<accession>A0A5J4UY60</accession>
<protein>
    <submittedName>
        <fullName evidence="2">Uncharacterized protein</fullName>
    </submittedName>
</protein>
<evidence type="ECO:0000313" key="2">
    <source>
        <dbReference type="EMBL" id="KAA6375042.1"/>
    </source>
</evidence>
<sequence length="102" mass="11175">MIWTLLLLILWCSRNSAFAGVINYPNSFRGVKPANVRSSNPSSVVIGVSLFGIVLEGEVDQVLNLLKLFDVFEKDRLLIERGGRQSVNTIPGGNADKSILES</sequence>